<reference evidence="3 4" key="1">
    <citation type="journal article" date="2018" name="Sci. Rep.">
        <title>Comparative genomics provides insights into the lifestyle and reveals functional heterogeneity of dark septate endophytic fungi.</title>
        <authorList>
            <person name="Knapp D.G."/>
            <person name="Nemeth J.B."/>
            <person name="Barry K."/>
            <person name="Hainaut M."/>
            <person name="Henrissat B."/>
            <person name="Johnson J."/>
            <person name="Kuo A."/>
            <person name="Lim J.H.P."/>
            <person name="Lipzen A."/>
            <person name="Nolan M."/>
            <person name="Ohm R.A."/>
            <person name="Tamas L."/>
            <person name="Grigoriev I.V."/>
            <person name="Spatafora J.W."/>
            <person name="Nagy L.G."/>
            <person name="Kovacs G.M."/>
        </authorList>
    </citation>
    <scope>NUCLEOTIDE SEQUENCE [LARGE SCALE GENOMIC DNA]</scope>
    <source>
        <strain evidence="3 4">DSE2036</strain>
    </source>
</reference>
<dbReference type="GO" id="GO:0005634">
    <property type="term" value="C:nucleus"/>
    <property type="evidence" value="ECO:0007669"/>
    <property type="project" value="TreeGrafter"/>
</dbReference>
<dbReference type="PROSITE" id="PS50033">
    <property type="entry name" value="UBX"/>
    <property type="match status" value="1"/>
</dbReference>
<protein>
    <recommendedName>
        <fullName evidence="2">UBX domain-containing protein</fullName>
    </recommendedName>
</protein>
<dbReference type="GO" id="GO:0005737">
    <property type="term" value="C:cytoplasm"/>
    <property type="evidence" value="ECO:0007669"/>
    <property type="project" value="TreeGrafter"/>
</dbReference>
<gene>
    <name evidence="3" type="ORF">DM02DRAFT_170749</name>
</gene>
<dbReference type="Proteomes" id="UP000244855">
    <property type="component" value="Unassembled WGS sequence"/>
</dbReference>
<dbReference type="EMBL" id="KZ805511">
    <property type="protein sequence ID" value="PVH95022.1"/>
    <property type="molecule type" value="Genomic_DNA"/>
</dbReference>
<dbReference type="InterPro" id="IPR059238">
    <property type="entry name" value="UBX1_UBXN9"/>
</dbReference>
<evidence type="ECO:0000259" key="2">
    <source>
        <dbReference type="PROSITE" id="PS50033"/>
    </source>
</evidence>
<dbReference type="AlphaFoldDB" id="A0A2V1DAB7"/>
<dbReference type="CDD" id="cd16105">
    <property type="entry name" value="Ubl_ASPSCR1_like"/>
    <property type="match status" value="1"/>
</dbReference>
<dbReference type="InterPro" id="IPR001012">
    <property type="entry name" value="UBX_dom"/>
</dbReference>
<accession>A0A2V1DAB7</accession>
<feature type="compositionally biased region" description="Polar residues" evidence="1">
    <location>
        <begin position="227"/>
        <end position="236"/>
    </location>
</feature>
<evidence type="ECO:0000313" key="4">
    <source>
        <dbReference type="Proteomes" id="UP000244855"/>
    </source>
</evidence>
<sequence>MSHVTVFNASAKSVRIPTTPTKYLTEVRDEACQKLGMSKDVYTLKYNNKPISLSQQVRLANLVQGARLELVQASRSPTVITVALQLPDQRLTKKLPNNVSLWELLRQFESEPGRNFNFTQRGVPEMNSNGKGAGRLNYEMPVITVLPDHKKYSTFVQLQKTLSQLGFDGGSALLKLSYENSGTPLEEAMTQITQYFKSSEPAASGAHARPPTQTTSIPDPDAAAEESTATVAGQTTRVDEPDPSPMEVDTDVDNKTSTQPASAPAASAPEHKDAAISSTISTSPPPPSSSTRNINVFAAPTSTTPQAARYAYNEADYIPTVEHAKSHQASLNSRTRNTRLLSDKELEDLASERTQKQAQAHEKGGKIRLRFPDGTLVESTISKGDSAKDVYDIAASVLDANLREQPFQLLRRDPTNPIRLATFAPDANALLFRDLNMWNSEMVTFRWDETASASARSAKSVLSSEWQQKAQVLKVEEPDVAPAEQQGAGAGAKGKVEGKRKVEMSNEEKENKLKNILTGGIFKKGGRK</sequence>
<dbReference type="Gene3D" id="3.10.20.90">
    <property type="entry name" value="Phosphatidylinositol 3-kinase Catalytic Subunit, Chain A, domain 1"/>
    <property type="match status" value="1"/>
</dbReference>
<dbReference type="GO" id="GO:0012506">
    <property type="term" value="C:vesicle membrane"/>
    <property type="evidence" value="ECO:0007669"/>
    <property type="project" value="TreeGrafter"/>
</dbReference>
<evidence type="ECO:0000256" key="1">
    <source>
        <dbReference type="SAM" id="MobiDB-lite"/>
    </source>
</evidence>
<dbReference type="SUPFAM" id="SSF54236">
    <property type="entry name" value="Ubiquitin-like"/>
    <property type="match status" value="2"/>
</dbReference>
<dbReference type="STRING" id="97972.A0A2V1DAB7"/>
<feature type="region of interest" description="Disordered" evidence="1">
    <location>
        <begin position="199"/>
        <end position="295"/>
    </location>
</feature>
<feature type="region of interest" description="Disordered" evidence="1">
    <location>
        <begin position="477"/>
        <end position="528"/>
    </location>
</feature>
<feature type="domain" description="UBX" evidence="2">
    <location>
        <begin position="366"/>
        <end position="445"/>
    </location>
</feature>
<dbReference type="InterPro" id="IPR021569">
    <property type="entry name" value="TUG-UBL1"/>
</dbReference>
<organism evidence="3 4">
    <name type="scientific">Periconia macrospinosa</name>
    <dbReference type="NCBI Taxonomy" id="97972"/>
    <lineage>
        <taxon>Eukaryota</taxon>
        <taxon>Fungi</taxon>
        <taxon>Dikarya</taxon>
        <taxon>Ascomycota</taxon>
        <taxon>Pezizomycotina</taxon>
        <taxon>Dothideomycetes</taxon>
        <taxon>Pleosporomycetidae</taxon>
        <taxon>Pleosporales</taxon>
        <taxon>Massarineae</taxon>
        <taxon>Periconiaceae</taxon>
        <taxon>Periconia</taxon>
    </lineage>
</organism>
<keyword evidence="4" id="KW-1185">Reference proteome</keyword>
<proteinExistence type="predicted"/>
<dbReference type="Pfam" id="PF11470">
    <property type="entry name" value="TUG-UBL1"/>
    <property type="match status" value="1"/>
</dbReference>
<dbReference type="PANTHER" id="PTHR46467:SF1">
    <property type="entry name" value="TETHER CONTAINING UBX DOMAIN FOR GLUT4"/>
    <property type="match status" value="1"/>
</dbReference>
<feature type="compositionally biased region" description="Basic and acidic residues" evidence="1">
    <location>
        <begin position="494"/>
        <end position="513"/>
    </location>
</feature>
<evidence type="ECO:0000313" key="3">
    <source>
        <dbReference type="EMBL" id="PVH95022.1"/>
    </source>
</evidence>
<dbReference type="CDD" id="cd17075">
    <property type="entry name" value="UBX1_UBXN9"/>
    <property type="match status" value="1"/>
</dbReference>
<dbReference type="GO" id="GO:0006886">
    <property type="term" value="P:intracellular protein transport"/>
    <property type="evidence" value="ECO:0007669"/>
    <property type="project" value="TreeGrafter"/>
</dbReference>
<dbReference type="InterPro" id="IPR029071">
    <property type="entry name" value="Ubiquitin-like_domsf"/>
</dbReference>
<dbReference type="OrthoDB" id="440781at2759"/>
<name>A0A2V1DAB7_9PLEO</name>
<dbReference type="PANTHER" id="PTHR46467">
    <property type="entry name" value="TETHER CONTAINING UBX DOMAIN FOR GLUT4"/>
    <property type="match status" value="1"/>
</dbReference>